<dbReference type="InterPro" id="IPR016024">
    <property type="entry name" value="ARM-type_fold"/>
</dbReference>
<dbReference type="InterPro" id="IPR019414">
    <property type="entry name" value="Rtp1_C2"/>
</dbReference>
<reference evidence="5" key="1">
    <citation type="submission" date="2015-05" db="UniProtKB">
        <authorList>
            <consortium name="EnsemblMetazoa"/>
        </authorList>
    </citation>
    <scope>IDENTIFICATION</scope>
</reference>
<feature type="domain" description="TANGO6 HEAT repeat" evidence="4">
    <location>
        <begin position="90"/>
        <end position="257"/>
    </location>
</feature>
<dbReference type="Pfam" id="PF10304">
    <property type="entry name" value="RTP1_C2"/>
    <property type="match status" value="1"/>
</dbReference>
<dbReference type="RefSeq" id="XP_073995166.1">
    <property type="nucleotide sequence ID" value="XM_074139065.1"/>
</dbReference>
<dbReference type="PANTHER" id="PTHR20959">
    <property type="entry name" value="TRANSPORT AND GOLGI ORGANIZATION PROTEIN 6 FAMILY MEMBER"/>
    <property type="match status" value="1"/>
</dbReference>
<evidence type="ECO:0000256" key="1">
    <source>
        <dbReference type="ARBA" id="ARBA00005724"/>
    </source>
</evidence>
<dbReference type="InterPro" id="IPR057407">
    <property type="entry name" value="HEAT_TANGO6"/>
</dbReference>
<evidence type="ECO:0000313" key="6">
    <source>
        <dbReference type="Proteomes" id="UP000015103"/>
    </source>
</evidence>
<dbReference type="Proteomes" id="UP000015103">
    <property type="component" value="Unassembled WGS sequence"/>
</dbReference>
<dbReference type="InterPro" id="IPR039600">
    <property type="entry name" value="TANGO6/Rtp1"/>
</dbReference>
<dbReference type="Pfam" id="PF23565">
    <property type="entry name" value="ARM_TANGO6"/>
    <property type="match status" value="1"/>
</dbReference>
<evidence type="ECO:0000259" key="4">
    <source>
        <dbReference type="Pfam" id="PF23565"/>
    </source>
</evidence>
<organism evidence="5 6">
    <name type="scientific">Rhodnius prolixus</name>
    <name type="common">Triatomid bug</name>
    <dbReference type="NCBI Taxonomy" id="13249"/>
    <lineage>
        <taxon>Eukaryota</taxon>
        <taxon>Metazoa</taxon>
        <taxon>Ecdysozoa</taxon>
        <taxon>Arthropoda</taxon>
        <taxon>Hexapoda</taxon>
        <taxon>Insecta</taxon>
        <taxon>Pterygota</taxon>
        <taxon>Neoptera</taxon>
        <taxon>Paraneoptera</taxon>
        <taxon>Hemiptera</taxon>
        <taxon>Heteroptera</taxon>
        <taxon>Panheteroptera</taxon>
        <taxon>Cimicomorpha</taxon>
        <taxon>Reduviidae</taxon>
        <taxon>Triatominae</taxon>
        <taxon>Rhodnius</taxon>
    </lineage>
</organism>
<dbReference type="InterPro" id="IPR011989">
    <property type="entry name" value="ARM-like"/>
</dbReference>
<dbReference type="eggNOG" id="KOG4653">
    <property type="taxonomic scope" value="Eukaryota"/>
</dbReference>
<dbReference type="GeneID" id="141459703"/>
<name>T1HXH9_RHOPR</name>
<proteinExistence type="inferred from homology"/>
<dbReference type="InParanoid" id="T1HXH9"/>
<comment type="similarity">
    <text evidence="1">Belongs to the Tango6 family.</text>
</comment>
<keyword evidence="6" id="KW-1185">Reference proteome</keyword>
<dbReference type="EMBL" id="ACPB03015499">
    <property type="status" value="NOT_ANNOTATED_CDS"/>
    <property type="molecule type" value="Genomic_DNA"/>
</dbReference>
<evidence type="ECO:0000313" key="5">
    <source>
        <dbReference type="EnsemblMetazoa" id="RPRC008749-PA"/>
    </source>
</evidence>
<dbReference type="HOGENOM" id="CLU_006971_1_1_1"/>
<feature type="domain" description="RNA polymerase II assembly factor Rtp1 C-terminal" evidence="2">
    <location>
        <begin position="659"/>
        <end position="688"/>
    </location>
</feature>
<protein>
    <submittedName>
        <fullName evidence="5">RNA polymerase II assembly factor Rtp1 C-terminal domain-containing protein</fullName>
    </submittedName>
</protein>
<dbReference type="OMA" id="ASETIMC"/>
<dbReference type="InterPro" id="IPR019451">
    <property type="entry name" value="Rtp1_C1"/>
</dbReference>
<dbReference type="PANTHER" id="PTHR20959:SF1">
    <property type="entry name" value="TRANSPORT AND GOLGI ORGANIZATION PROTEIN 6 HOMOLOG"/>
    <property type="match status" value="1"/>
</dbReference>
<dbReference type="SUPFAM" id="SSF48371">
    <property type="entry name" value="ARM repeat"/>
    <property type="match status" value="1"/>
</dbReference>
<dbReference type="EnsemblMetazoa" id="RPRC008749-RA">
    <property type="protein sequence ID" value="RPRC008749-PA"/>
    <property type="gene ID" value="RPRC008749"/>
</dbReference>
<evidence type="ECO:0000259" key="2">
    <source>
        <dbReference type="Pfam" id="PF10304"/>
    </source>
</evidence>
<dbReference type="Pfam" id="PF10363">
    <property type="entry name" value="RTP1_C1"/>
    <property type="match status" value="1"/>
</dbReference>
<dbReference type="AlphaFoldDB" id="T1HXH9"/>
<sequence length="712" mass="80866">MCLKEEETLRRMLFSIHLGDCLAAIFQLMLNPEALKNDPVSKIYLEEQLAYLLGNSCQSVLVKELMLLNGNKECPPKLARALKMIMVERLEKDNGVLATCKAILDVAGDQNSPKQWKTLLLIAKLISTPHQNRKQIYRDKVYPQVFKLLSTNEMQYAQIAVLCVRSIHEVDPGVCEKYFIEKICKILTVSSTEEELNTFIEILHNCIGKPSSEQWSLPTSFFKSIYVNIFRLYCFVFNSVSHIKTKLRNIVLSILAKDMVYDDFVFGTVKIKFNFGENGGVFTEMSNEEMLTPWGDASEILLNLLEDSDDLKVNLFKAVLTSMDDGSLERKAVGATLLSELCSSPSVLKWIDEEPLSIVNFIKTLLEENSDNEIICLGLMVLSLLLNTEPRVTTRDWTVFDGLVEPLKLFKLKSENVELRVLADEIYCLILTRGVISIEASKAKKSVNIKRKQIDSYAQALIDVTDPLLPVRAHAIRELGKLILLKDTEALKNKDKILCLLKENLKSDDSYVYLSAVESLATLTGSYPDDVLIMLTEQFVHCKIPETRLKIGEVLMRVIRILGEMAVVYKNEIINALLFGCRDSDHLVRASSLSSLGELCRILTFRIHAFIIEIFECIKCIFETDKAMEPRRAAVMLLTLLLKGLGTDALNTLEPILVYIYRLLKYIYNYEKDDITRLHAQLAIEELNSSTIAFLCPRQDLKKHIFVLHPPT</sequence>
<accession>T1HXH9</accession>
<feature type="domain" description="RNA polymerase II assembly factor Rtp1 C-terminal" evidence="3">
    <location>
        <begin position="457"/>
        <end position="565"/>
    </location>
</feature>
<dbReference type="Gene3D" id="1.25.10.10">
    <property type="entry name" value="Leucine-rich Repeat Variant"/>
    <property type="match status" value="1"/>
</dbReference>
<dbReference type="GO" id="GO:0009306">
    <property type="term" value="P:protein secretion"/>
    <property type="evidence" value="ECO:0007669"/>
    <property type="project" value="TreeGrafter"/>
</dbReference>
<evidence type="ECO:0000259" key="3">
    <source>
        <dbReference type="Pfam" id="PF10363"/>
    </source>
</evidence>
<dbReference type="VEuPathDB" id="VectorBase:RPRC008749"/>